<evidence type="ECO:0000313" key="2">
    <source>
        <dbReference type="EMBL" id="GAA0945753.1"/>
    </source>
</evidence>
<reference evidence="3" key="1">
    <citation type="journal article" date="2019" name="Int. J. Syst. Evol. Microbiol.">
        <title>The Global Catalogue of Microorganisms (GCM) 10K type strain sequencing project: providing services to taxonomists for standard genome sequencing and annotation.</title>
        <authorList>
            <consortium name="The Broad Institute Genomics Platform"/>
            <consortium name="The Broad Institute Genome Sequencing Center for Infectious Disease"/>
            <person name="Wu L."/>
            <person name="Ma J."/>
        </authorList>
    </citation>
    <scope>NUCLEOTIDE SEQUENCE [LARGE SCALE GENOMIC DNA]</scope>
    <source>
        <strain evidence="3">JCM 10696</strain>
    </source>
</reference>
<name>A0ABP4B8P0_9ACTN</name>
<protein>
    <recommendedName>
        <fullName evidence="1">Transglycosylase SLT domain-containing protein</fullName>
    </recommendedName>
</protein>
<feature type="domain" description="Transglycosylase SLT" evidence="1">
    <location>
        <begin position="106"/>
        <end position="169"/>
    </location>
</feature>
<dbReference type="SUPFAM" id="SSF53955">
    <property type="entry name" value="Lysozyme-like"/>
    <property type="match status" value="1"/>
</dbReference>
<dbReference type="EMBL" id="BAAAHH010000005">
    <property type="protein sequence ID" value="GAA0945753.1"/>
    <property type="molecule type" value="Genomic_DNA"/>
</dbReference>
<organism evidence="2 3">
    <name type="scientific">Actinocorallia libanotica</name>
    <dbReference type="NCBI Taxonomy" id="46162"/>
    <lineage>
        <taxon>Bacteria</taxon>
        <taxon>Bacillati</taxon>
        <taxon>Actinomycetota</taxon>
        <taxon>Actinomycetes</taxon>
        <taxon>Streptosporangiales</taxon>
        <taxon>Thermomonosporaceae</taxon>
        <taxon>Actinocorallia</taxon>
    </lineage>
</organism>
<dbReference type="Pfam" id="PF01464">
    <property type="entry name" value="SLT"/>
    <property type="match status" value="1"/>
</dbReference>
<gene>
    <name evidence="2" type="ORF">GCM10009550_19730</name>
</gene>
<sequence length="181" mass="19516">MSGHTTPQAPHNRYNRLHASIGVKAAVVTAVTGLALGLGATATGTSAHAETGTTNASSGATVLQTAQTVSRKAARSKKLTVKQRNKAHGRELVKKRGWSDRQFGCLAKLWTKESNWNHRAYNSSSGAGGIPQALPASKMGSAGSDWRTNPRTQIKWGLRYIKGRYGTPCGAWAHFQSRNWY</sequence>
<dbReference type="Proteomes" id="UP001500665">
    <property type="component" value="Unassembled WGS sequence"/>
</dbReference>
<evidence type="ECO:0000313" key="3">
    <source>
        <dbReference type="Proteomes" id="UP001500665"/>
    </source>
</evidence>
<evidence type="ECO:0000259" key="1">
    <source>
        <dbReference type="Pfam" id="PF01464"/>
    </source>
</evidence>
<dbReference type="InterPro" id="IPR023346">
    <property type="entry name" value="Lysozyme-like_dom_sf"/>
</dbReference>
<keyword evidence="3" id="KW-1185">Reference proteome</keyword>
<dbReference type="InterPro" id="IPR008258">
    <property type="entry name" value="Transglycosylase_SLT_dom_1"/>
</dbReference>
<accession>A0ABP4B8P0</accession>
<dbReference type="Gene3D" id="1.10.530.10">
    <property type="match status" value="1"/>
</dbReference>
<comment type="caution">
    <text evidence="2">The sequence shown here is derived from an EMBL/GenBank/DDBJ whole genome shotgun (WGS) entry which is preliminary data.</text>
</comment>
<proteinExistence type="predicted"/>